<dbReference type="Proteomes" id="UP001164909">
    <property type="component" value="Chromosome"/>
</dbReference>
<evidence type="ECO:0000313" key="3">
    <source>
        <dbReference type="Proteomes" id="UP001164909"/>
    </source>
</evidence>
<dbReference type="RefSeq" id="WP_082054590.1">
    <property type="nucleotide sequence ID" value="NZ_CP113865.1"/>
</dbReference>
<evidence type="ECO:0000256" key="1">
    <source>
        <dbReference type="SAM" id="MobiDB-lite"/>
    </source>
</evidence>
<sequence length="79" mass="9115">MSRIFCVTLLLTKELGVDYKPEKEEDENVNRMKQEILNSILLAKEETSEEKTIAHEERTENKEANGMYTSKNPEDGVLL</sequence>
<keyword evidence="3" id="KW-1185">Reference proteome</keyword>
<evidence type="ECO:0000313" key="2">
    <source>
        <dbReference type="EMBL" id="WAM33747.1"/>
    </source>
</evidence>
<accession>A0ABY7BLM3</accession>
<protein>
    <submittedName>
        <fullName evidence="2">Uncharacterized protein</fullName>
    </submittedName>
</protein>
<feature type="region of interest" description="Disordered" evidence="1">
    <location>
        <begin position="47"/>
        <end position="79"/>
    </location>
</feature>
<reference evidence="2" key="1">
    <citation type="submission" date="2022-12" db="EMBL/GenBank/DDBJ databases">
        <authorList>
            <person name="Bing R.G."/>
            <person name="Willard D.J."/>
            <person name="Manesh M.J.H."/>
            <person name="Laemthong T."/>
            <person name="Crosby J.R."/>
            <person name="Kelly R.M."/>
        </authorList>
    </citation>
    <scope>NUCLEOTIDE SEQUENCE</scope>
    <source>
        <strain evidence="2">DSM 8990</strain>
    </source>
</reference>
<gene>
    <name evidence="2" type="ORF">OTK00_002284</name>
</gene>
<feature type="compositionally biased region" description="Basic and acidic residues" evidence="1">
    <location>
        <begin position="47"/>
        <end position="63"/>
    </location>
</feature>
<proteinExistence type="predicted"/>
<organism evidence="2 3">
    <name type="scientific">Caldicellulosiruptor morganii</name>
    <dbReference type="NCBI Taxonomy" id="1387555"/>
    <lineage>
        <taxon>Bacteria</taxon>
        <taxon>Bacillati</taxon>
        <taxon>Bacillota</taxon>
        <taxon>Bacillota incertae sedis</taxon>
        <taxon>Caldicellulosiruptorales</taxon>
        <taxon>Caldicellulosiruptoraceae</taxon>
        <taxon>Caldicellulosiruptor</taxon>
    </lineage>
</organism>
<name>A0ABY7BLM3_9FIRM</name>
<dbReference type="EMBL" id="CP113865">
    <property type="protein sequence ID" value="WAM33747.1"/>
    <property type="molecule type" value="Genomic_DNA"/>
</dbReference>